<feature type="domain" description="C2H2-type" evidence="3">
    <location>
        <begin position="162"/>
        <end position="191"/>
    </location>
</feature>
<evidence type="ECO:0000256" key="1">
    <source>
        <dbReference type="PROSITE-ProRule" id="PRU00042"/>
    </source>
</evidence>
<keyword evidence="5" id="KW-1185">Reference proteome</keyword>
<feature type="compositionally biased region" description="Pro residues" evidence="2">
    <location>
        <begin position="457"/>
        <end position="472"/>
    </location>
</feature>
<name>A0A9P3GIU1_9APHY</name>
<dbReference type="PROSITE" id="PS00028">
    <property type="entry name" value="ZINC_FINGER_C2H2_1"/>
    <property type="match status" value="1"/>
</dbReference>
<keyword evidence="1" id="KW-0479">Metal-binding</keyword>
<dbReference type="OrthoDB" id="10688937at2759"/>
<dbReference type="AlphaFoldDB" id="A0A9P3GIU1"/>
<evidence type="ECO:0000256" key="2">
    <source>
        <dbReference type="SAM" id="MobiDB-lite"/>
    </source>
</evidence>
<dbReference type="InterPro" id="IPR036236">
    <property type="entry name" value="Znf_C2H2_sf"/>
</dbReference>
<dbReference type="PROSITE" id="PS50157">
    <property type="entry name" value="ZINC_FINGER_C2H2_2"/>
    <property type="match status" value="1"/>
</dbReference>
<dbReference type="GO" id="GO:0008270">
    <property type="term" value="F:zinc ion binding"/>
    <property type="evidence" value="ECO:0007669"/>
    <property type="project" value="UniProtKB-KW"/>
</dbReference>
<feature type="compositionally biased region" description="Low complexity" evidence="2">
    <location>
        <begin position="473"/>
        <end position="499"/>
    </location>
</feature>
<evidence type="ECO:0000313" key="5">
    <source>
        <dbReference type="Proteomes" id="UP000703269"/>
    </source>
</evidence>
<feature type="compositionally biased region" description="Low complexity" evidence="2">
    <location>
        <begin position="434"/>
        <end position="448"/>
    </location>
</feature>
<dbReference type="InterPro" id="IPR013087">
    <property type="entry name" value="Znf_C2H2_type"/>
</dbReference>
<feature type="region of interest" description="Disordered" evidence="2">
    <location>
        <begin position="1"/>
        <end position="84"/>
    </location>
</feature>
<gene>
    <name evidence="4" type="ORF">PsYK624_105790</name>
</gene>
<reference evidence="4 5" key="1">
    <citation type="submission" date="2021-08" db="EMBL/GenBank/DDBJ databases">
        <title>Draft Genome Sequence of Phanerochaete sordida strain YK-624.</title>
        <authorList>
            <person name="Mori T."/>
            <person name="Dohra H."/>
            <person name="Suzuki T."/>
            <person name="Kawagishi H."/>
            <person name="Hirai H."/>
        </authorList>
    </citation>
    <scope>NUCLEOTIDE SEQUENCE [LARGE SCALE GENOMIC DNA]</scope>
    <source>
        <strain evidence="4 5">YK-624</strain>
    </source>
</reference>
<keyword evidence="1" id="KW-0863">Zinc-finger</keyword>
<organism evidence="4 5">
    <name type="scientific">Phanerochaete sordida</name>
    <dbReference type="NCBI Taxonomy" id="48140"/>
    <lineage>
        <taxon>Eukaryota</taxon>
        <taxon>Fungi</taxon>
        <taxon>Dikarya</taxon>
        <taxon>Basidiomycota</taxon>
        <taxon>Agaricomycotina</taxon>
        <taxon>Agaricomycetes</taxon>
        <taxon>Polyporales</taxon>
        <taxon>Phanerochaetaceae</taxon>
        <taxon>Phanerochaete</taxon>
    </lineage>
</organism>
<accession>A0A9P3GIU1</accession>
<feature type="compositionally biased region" description="Low complexity" evidence="2">
    <location>
        <begin position="339"/>
        <end position="349"/>
    </location>
</feature>
<evidence type="ECO:0000313" key="4">
    <source>
        <dbReference type="EMBL" id="GJE94410.1"/>
    </source>
</evidence>
<feature type="region of interest" description="Disordered" evidence="2">
    <location>
        <begin position="339"/>
        <end position="504"/>
    </location>
</feature>
<protein>
    <recommendedName>
        <fullName evidence="3">C2H2-type domain-containing protein</fullName>
    </recommendedName>
</protein>
<feature type="region of interest" description="Disordered" evidence="2">
    <location>
        <begin position="632"/>
        <end position="652"/>
    </location>
</feature>
<comment type="caution">
    <text evidence="4">The sequence shown here is derived from an EMBL/GenBank/DDBJ whole genome shotgun (WGS) entry which is preliminary data.</text>
</comment>
<proteinExistence type="predicted"/>
<dbReference type="Gene3D" id="3.30.160.60">
    <property type="entry name" value="Classic Zinc Finger"/>
    <property type="match status" value="1"/>
</dbReference>
<feature type="compositionally biased region" description="Basic and acidic residues" evidence="2">
    <location>
        <begin position="40"/>
        <end position="55"/>
    </location>
</feature>
<keyword evidence="1" id="KW-0862">Zinc</keyword>
<evidence type="ECO:0000259" key="3">
    <source>
        <dbReference type="PROSITE" id="PS50157"/>
    </source>
</evidence>
<feature type="compositionally biased region" description="Basic residues" evidence="2">
    <location>
        <begin position="56"/>
        <end position="68"/>
    </location>
</feature>
<dbReference type="Proteomes" id="UP000703269">
    <property type="component" value="Unassembled WGS sequence"/>
</dbReference>
<dbReference type="EMBL" id="BPQB01000040">
    <property type="protein sequence ID" value="GJE94410.1"/>
    <property type="molecule type" value="Genomic_DNA"/>
</dbReference>
<sequence length="702" mass="77138">MARTSQPKRAQKAKCSLRASRKRRNDTPSESESSGDEYEPEAHEDQDYTDGDAHAHGHKQASRSRKAKGNGTAKKNPVSLVNPYDHIPALPKYGRYGGMLRYRAAALWCKINIGRLRTWRHMREPKPVEEALCVACGGNIRMTESELRRHGYAHLQEHLRPFPCPLETCDRRFAQRRQRETHFLIHFKEVPLEDRTYCGIIHKHDGTTCLWWDKDPSRVSTHRLEGHPGEKRPTLEEIRTNERVRIAYKKVSPKKNLAREQDGELWVEPWDGVLADGWGLRGAGDDTGLGAPAPDALALVADDADMQPDPMLEEMLARRAYIAAIGPAAAPAADPASTASLSAASSEPSDSYDDSMDSTPSTSVEPQRPFMLSLPPRSVHTPPILDMSPMYQPPAASPLESNHDSAAPDAVAHDDERPTVPLRRSARTAKSREATTAQAPPASAPSASRSRRSRATRPPPIERAPSPSPSPEPAARALSPEPAARAPTPDAPSPSSAAPVGTFGDTPIGGSFALRLPADWRLRTSRDGAPRAAYAGETWRGAADDAGSRGSWPARMPYRLSHVRGELPAAPPPMASLYDDYVVPPRRSPCHYAPPPQAMFPFGYTYSPFAARTEFPQDGRQNFRLVPARWGPPAEERQRAASPVEARAGRKLRPEEQTGVEALLALREERVHAPAPAAASRTPFDTLRMVAGLELRRLNESL</sequence>
<dbReference type="SUPFAM" id="SSF57667">
    <property type="entry name" value="beta-beta-alpha zinc fingers"/>
    <property type="match status" value="1"/>
</dbReference>